<dbReference type="Gene3D" id="1.20.1280.50">
    <property type="match status" value="1"/>
</dbReference>
<evidence type="ECO:0000259" key="2">
    <source>
        <dbReference type="Pfam" id="PF03478"/>
    </source>
</evidence>
<dbReference type="InterPro" id="IPR005174">
    <property type="entry name" value="KIB1-4_b-propeller"/>
</dbReference>
<dbReference type="Proteomes" id="UP000028999">
    <property type="component" value="Unassembled WGS sequence"/>
</dbReference>
<dbReference type="CDD" id="cd09917">
    <property type="entry name" value="F-box_SF"/>
    <property type="match status" value="1"/>
</dbReference>
<feature type="domain" description="KIB1-4 beta-propeller" evidence="2">
    <location>
        <begin position="191"/>
        <end position="351"/>
    </location>
</feature>
<dbReference type="InterPro" id="IPR051304">
    <property type="entry name" value="SCF_F-box_domain"/>
</dbReference>
<dbReference type="PaxDb" id="3708-A0A078JEA3"/>
<dbReference type="EMBL" id="LK034311">
    <property type="protein sequence ID" value="CDY63516.1"/>
    <property type="molecule type" value="Genomic_DNA"/>
</dbReference>
<dbReference type="GO" id="GO:0016567">
    <property type="term" value="P:protein ubiquitination"/>
    <property type="evidence" value="ECO:0000318"/>
    <property type="project" value="GO_Central"/>
</dbReference>
<dbReference type="AlphaFoldDB" id="A0A078JEA3"/>
<feature type="region of interest" description="Disordered" evidence="1">
    <location>
        <begin position="1"/>
        <end position="28"/>
    </location>
</feature>
<dbReference type="KEGG" id="bna:106433240"/>
<gene>
    <name evidence="3" type="primary">BnaCnng42230D</name>
    <name evidence="3" type="ORF">GSBRNA2T00039363001</name>
</gene>
<proteinExistence type="predicted"/>
<dbReference type="Gramene" id="CDY63516">
    <property type="protein sequence ID" value="CDY63516"/>
    <property type="gene ID" value="GSBRNA2T00039363001"/>
</dbReference>
<dbReference type="OMA" id="MLFINEM"/>
<protein>
    <submittedName>
        <fullName evidence="3">BnaCnng42230D protein</fullName>
    </submittedName>
</protein>
<dbReference type="PANTHER" id="PTHR47123:SF17">
    <property type="entry name" value="F-BOX DOMAIN-CONTAINING PROTEIN"/>
    <property type="match status" value="1"/>
</dbReference>
<name>A0A078JEA3_BRANA</name>
<evidence type="ECO:0000313" key="3">
    <source>
        <dbReference type="EMBL" id="CDY63516.1"/>
    </source>
</evidence>
<sequence>MAPRKKSSNMVWVVKSKQPAKTTEVETEKNTSLLSDSVSKLQLSLKDQHTSSDWSNLPDELLRIISSKLEDCFDFIHARAVCGPWRSIFPFPSWLLRTSYSLPSFDRFGGFCTLEKFPVFLFRVRSPEDDDHALPSQFFVGGVGPDKSGDHMVTAPTSINVADCQIIPLGHRCRMVGYDPDSLLTGYRGVAILPLNNEEGGEFIVLIGYSHHMLALRSTEMRWMEVDNCSRADCIDIVTFRGKFYPVFTNGDVFAIDPYTLETTPLRPPQIAGCGRLNYLVPYGDDELYLVERIIVRNGVLSFANMACRVSVLDEEAGEWVVVSDLGDRVLLIGQLGNSSGNSACSAKELPEGCGVSGSSMLFINEMFHETFPYKYGVDTGSPEDDLNVWRCSRETRVTTLNKSPNKSPMVALRIERAEP</sequence>
<dbReference type="Pfam" id="PF03478">
    <property type="entry name" value="Beta-prop_KIB1-4"/>
    <property type="match status" value="1"/>
</dbReference>
<dbReference type="OrthoDB" id="638130at2759"/>
<keyword evidence="4" id="KW-1185">Reference proteome</keyword>
<evidence type="ECO:0000256" key="1">
    <source>
        <dbReference type="SAM" id="MobiDB-lite"/>
    </source>
</evidence>
<accession>A0A078JEA3</accession>
<organism evidence="3 4">
    <name type="scientific">Brassica napus</name>
    <name type="common">Rape</name>
    <dbReference type="NCBI Taxonomy" id="3708"/>
    <lineage>
        <taxon>Eukaryota</taxon>
        <taxon>Viridiplantae</taxon>
        <taxon>Streptophyta</taxon>
        <taxon>Embryophyta</taxon>
        <taxon>Tracheophyta</taxon>
        <taxon>Spermatophyta</taxon>
        <taxon>Magnoliopsida</taxon>
        <taxon>eudicotyledons</taxon>
        <taxon>Gunneridae</taxon>
        <taxon>Pentapetalae</taxon>
        <taxon>rosids</taxon>
        <taxon>malvids</taxon>
        <taxon>Brassicales</taxon>
        <taxon>Brassicaceae</taxon>
        <taxon>Brassiceae</taxon>
        <taxon>Brassica</taxon>
    </lineage>
</organism>
<dbReference type="SUPFAM" id="SSF81383">
    <property type="entry name" value="F-box domain"/>
    <property type="match status" value="1"/>
</dbReference>
<dbReference type="PANTHER" id="PTHR47123">
    <property type="entry name" value="F-BOX PROTEIN SKIP23"/>
    <property type="match status" value="1"/>
</dbReference>
<evidence type="ECO:0000313" key="4">
    <source>
        <dbReference type="Proteomes" id="UP000028999"/>
    </source>
</evidence>
<dbReference type="InterPro" id="IPR036047">
    <property type="entry name" value="F-box-like_dom_sf"/>
</dbReference>
<reference evidence="3 4" key="1">
    <citation type="journal article" date="2014" name="Science">
        <title>Plant genetics. Early allopolyploid evolution in the post-Neolithic Brassica napus oilseed genome.</title>
        <authorList>
            <person name="Chalhoub B."/>
            <person name="Denoeud F."/>
            <person name="Liu S."/>
            <person name="Parkin I.A."/>
            <person name="Tang H."/>
            <person name="Wang X."/>
            <person name="Chiquet J."/>
            <person name="Belcram H."/>
            <person name="Tong C."/>
            <person name="Samans B."/>
            <person name="Correa M."/>
            <person name="Da Silva C."/>
            <person name="Just J."/>
            <person name="Falentin C."/>
            <person name="Koh C.S."/>
            <person name="Le Clainche I."/>
            <person name="Bernard M."/>
            <person name="Bento P."/>
            <person name="Noel B."/>
            <person name="Labadie K."/>
            <person name="Alberti A."/>
            <person name="Charles M."/>
            <person name="Arnaud D."/>
            <person name="Guo H."/>
            <person name="Daviaud C."/>
            <person name="Alamery S."/>
            <person name="Jabbari K."/>
            <person name="Zhao M."/>
            <person name="Edger P.P."/>
            <person name="Chelaifa H."/>
            <person name="Tack D."/>
            <person name="Lassalle G."/>
            <person name="Mestiri I."/>
            <person name="Schnel N."/>
            <person name="Le Paslier M.C."/>
            <person name="Fan G."/>
            <person name="Renault V."/>
            <person name="Bayer P.E."/>
            <person name="Golicz A.A."/>
            <person name="Manoli S."/>
            <person name="Lee T.H."/>
            <person name="Thi V.H."/>
            <person name="Chalabi S."/>
            <person name="Hu Q."/>
            <person name="Fan C."/>
            <person name="Tollenaere R."/>
            <person name="Lu Y."/>
            <person name="Battail C."/>
            <person name="Shen J."/>
            <person name="Sidebottom C.H."/>
            <person name="Wang X."/>
            <person name="Canaguier A."/>
            <person name="Chauveau A."/>
            <person name="Berard A."/>
            <person name="Deniot G."/>
            <person name="Guan M."/>
            <person name="Liu Z."/>
            <person name="Sun F."/>
            <person name="Lim Y.P."/>
            <person name="Lyons E."/>
            <person name="Town C.D."/>
            <person name="Bancroft I."/>
            <person name="Wang X."/>
            <person name="Meng J."/>
            <person name="Ma J."/>
            <person name="Pires J.C."/>
            <person name="King G.J."/>
            <person name="Brunel D."/>
            <person name="Delourme R."/>
            <person name="Renard M."/>
            <person name="Aury J.M."/>
            <person name="Adams K.L."/>
            <person name="Batley J."/>
            <person name="Snowdon R.J."/>
            <person name="Tost J."/>
            <person name="Edwards D."/>
            <person name="Zhou Y."/>
            <person name="Hua W."/>
            <person name="Sharpe A.G."/>
            <person name="Paterson A.H."/>
            <person name="Guan C."/>
            <person name="Wincker P."/>
        </authorList>
    </citation>
    <scope>NUCLEOTIDE SEQUENCE [LARGE SCALE GENOMIC DNA]</scope>
    <source>
        <strain evidence="4">cv. Darmor-bzh</strain>
    </source>
</reference>